<dbReference type="EMBL" id="LBUU01000011">
    <property type="protein sequence ID" value="KKQ69644.1"/>
    <property type="molecule type" value="Genomic_DNA"/>
</dbReference>
<gene>
    <name evidence="2" type="ORF">US91_C0011G0014</name>
</gene>
<organism evidence="2 3">
    <name type="scientific">Candidatus Falkowbacteria bacterium GW2011_GWE1_38_31</name>
    <dbReference type="NCBI Taxonomy" id="1618638"/>
    <lineage>
        <taxon>Bacteria</taxon>
        <taxon>Candidatus Falkowiibacteriota</taxon>
    </lineage>
</organism>
<feature type="transmembrane region" description="Helical" evidence="1">
    <location>
        <begin position="60"/>
        <end position="81"/>
    </location>
</feature>
<dbReference type="InterPro" id="IPR007165">
    <property type="entry name" value="Phage_holin_4_2"/>
</dbReference>
<dbReference type="PANTHER" id="PTHR37309">
    <property type="entry name" value="SLR0284 PROTEIN"/>
    <property type="match status" value="1"/>
</dbReference>
<feature type="transmembrane region" description="Helical" evidence="1">
    <location>
        <begin position="7"/>
        <end position="26"/>
    </location>
</feature>
<evidence type="ECO:0000313" key="3">
    <source>
        <dbReference type="Proteomes" id="UP000034022"/>
    </source>
</evidence>
<keyword evidence="1" id="KW-0472">Membrane</keyword>
<dbReference type="AlphaFoldDB" id="A0A0G0M7J3"/>
<reference evidence="2 3" key="1">
    <citation type="journal article" date="2015" name="Nature">
        <title>rRNA introns, odd ribosomes, and small enigmatic genomes across a large radiation of phyla.</title>
        <authorList>
            <person name="Brown C.T."/>
            <person name="Hug L.A."/>
            <person name="Thomas B.C."/>
            <person name="Sharon I."/>
            <person name="Castelle C.J."/>
            <person name="Singh A."/>
            <person name="Wilkins M.J."/>
            <person name="Williams K.H."/>
            <person name="Banfield J.F."/>
        </authorList>
    </citation>
    <scope>NUCLEOTIDE SEQUENCE [LARGE SCALE GENOMIC DNA]</scope>
</reference>
<evidence type="ECO:0008006" key="4">
    <source>
        <dbReference type="Google" id="ProtNLM"/>
    </source>
</evidence>
<dbReference type="PANTHER" id="PTHR37309:SF1">
    <property type="entry name" value="SLR0284 PROTEIN"/>
    <property type="match status" value="1"/>
</dbReference>
<evidence type="ECO:0000256" key="1">
    <source>
        <dbReference type="SAM" id="Phobius"/>
    </source>
</evidence>
<feature type="transmembrane region" description="Helical" evidence="1">
    <location>
        <begin position="32"/>
        <end position="53"/>
    </location>
</feature>
<name>A0A0G0M7J3_9BACT</name>
<accession>A0A0G0M7J3</accession>
<keyword evidence="1" id="KW-0812">Transmembrane</keyword>
<protein>
    <recommendedName>
        <fullName evidence="4">Integral membrane protein</fullName>
    </recommendedName>
</protein>
<feature type="transmembrane region" description="Helical" evidence="1">
    <location>
        <begin position="87"/>
        <end position="110"/>
    </location>
</feature>
<comment type="caution">
    <text evidence="2">The sequence shown here is derived from an EMBL/GenBank/DDBJ whole genome shotgun (WGS) entry which is preliminary data.</text>
</comment>
<sequence>MNILLKWLISAGAIILSAYLIPGVLVESFWTALWLAVLLGLINITLKPILLILTLPINILTLGLFTFIINGALILFASSIMDGFSVSGFWVACGFSIVLSIASYVLNTVFGTKKS</sequence>
<proteinExistence type="predicted"/>
<dbReference type="Proteomes" id="UP000034022">
    <property type="component" value="Unassembled WGS sequence"/>
</dbReference>
<dbReference type="Pfam" id="PF04020">
    <property type="entry name" value="Phage_holin_4_2"/>
    <property type="match status" value="1"/>
</dbReference>
<evidence type="ECO:0000313" key="2">
    <source>
        <dbReference type="EMBL" id="KKQ69644.1"/>
    </source>
</evidence>
<keyword evidence="1" id="KW-1133">Transmembrane helix</keyword>